<gene>
    <name evidence="2" type="ORF">FHS18_001036</name>
</gene>
<evidence type="ECO:0000313" key="2">
    <source>
        <dbReference type="EMBL" id="MBB3108984.1"/>
    </source>
</evidence>
<name>A0A7W5AUX1_9BACL</name>
<evidence type="ECO:0000313" key="3">
    <source>
        <dbReference type="Proteomes" id="UP000570361"/>
    </source>
</evidence>
<dbReference type="Proteomes" id="UP000570361">
    <property type="component" value="Unassembled WGS sequence"/>
</dbReference>
<keyword evidence="3" id="KW-1185">Reference proteome</keyword>
<proteinExistence type="predicted"/>
<comment type="caution">
    <text evidence="2">The sequence shown here is derived from an EMBL/GenBank/DDBJ whole genome shotgun (WGS) entry which is preliminary data.</text>
</comment>
<protein>
    <recommendedName>
        <fullName evidence="4">Chemotaxis methyl-accepting receptor HlyB-like 4HB MCP domain-containing protein</fullName>
    </recommendedName>
</protein>
<reference evidence="2 3" key="1">
    <citation type="submission" date="2020-08" db="EMBL/GenBank/DDBJ databases">
        <title>Genomic Encyclopedia of Type Strains, Phase III (KMG-III): the genomes of soil and plant-associated and newly described type strains.</title>
        <authorList>
            <person name="Whitman W."/>
        </authorList>
    </citation>
    <scope>NUCLEOTIDE SEQUENCE [LARGE SCALE GENOMIC DNA]</scope>
    <source>
        <strain evidence="2 3">CECT 5862</strain>
    </source>
</reference>
<evidence type="ECO:0000256" key="1">
    <source>
        <dbReference type="SAM" id="Phobius"/>
    </source>
</evidence>
<sequence>MTEQDKPKRSYFVPALLLIIVISLTGNIVLYTKTMLNNQDDWARRGHTIIHSGVQLQQHIDKVLSTIQSLETASDVPSRLEAKSSVSSAFDSLNAVETFFAEAETSNGAPLQAERRTASEFLVQAEQSLVDLGNHEGTLTAEEKAYLAMLKSTYTKLKEKADGFIYTDDATREEALTARADKRWVTMASELQTIMNEPEQMVFGGSK</sequence>
<dbReference type="EMBL" id="JACHXK010000002">
    <property type="protein sequence ID" value="MBB3108984.1"/>
    <property type="molecule type" value="Genomic_DNA"/>
</dbReference>
<keyword evidence="1" id="KW-0472">Membrane</keyword>
<dbReference type="AlphaFoldDB" id="A0A7W5AUX1"/>
<evidence type="ECO:0008006" key="4">
    <source>
        <dbReference type="Google" id="ProtNLM"/>
    </source>
</evidence>
<accession>A0A7W5AUX1</accession>
<feature type="transmembrane region" description="Helical" evidence="1">
    <location>
        <begin position="12"/>
        <end position="31"/>
    </location>
</feature>
<organism evidence="2 3">
    <name type="scientific">Paenibacillus phyllosphaerae</name>
    <dbReference type="NCBI Taxonomy" id="274593"/>
    <lineage>
        <taxon>Bacteria</taxon>
        <taxon>Bacillati</taxon>
        <taxon>Bacillota</taxon>
        <taxon>Bacilli</taxon>
        <taxon>Bacillales</taxon>
        <taxon>Paenibacillaceae</taxon>
        <taxon>Paenibacillus</taxon>
    </lineage>
</organism>
<keyword evidence="1" id="KW-1133">Transmembrane helix</keyword>
<dbReference type="RefSeq" id="WP_183597652.1">
    <property type="nucleotide sequence ID" value="NZ_JACHXK010000002.1"/>
</dbReference>
<keyword evidence="1" id="KW-0812">Transmembrane</keyword>